<protein>
    <submittedName>
        <fullName evidence="2">Beta-lactamase domain protein</fullName>
    </submittedName>
</protein>
<dbReference type="SUPFAM" id="SSF56281">
    <property type="entry name" value="Metallo-hydrolase/oxidoreductase"/>
    <property type="match status" value="1"/>
</dbReference>
<reference evidence="2" key="1">
    <citation type="journal article" date="2013" name="Environ. Microbiol.">
        <title>Microbiota from the distal guts of lean and obese adolescents exhibit partial functional redundancy besides clear differences in community structure.</title>
        <authorList>
            <person name="Ferrer M."/>
            <person name="Ruiz A."/>
            <person name="Lanza F."/>
            <person name="Haange S.B."/>
            <person name="Oberbach A."/>
            <person name="Till H."/>
            <person name="Bargiela R."/>
            <person name="Campoy C."/>
            <person name="Segura M.T."/>
            <person name="Richter M."/>
            <person name="von Bergen M."/>
            <person name="Seifert J."/>
            <person name="Suarez A."/>
        </authorList>
    </citation>
    <scope>NUCLEOTIDE SEQUENCE</scope>
</reference>
<name>K1RWF6_9ZZZZ</name>
<evidence type="ECO:0000259" key="1">
    <source>
        <dbReference type="Pfam" id="PF00753"/>
    </source>
</evidence>
<accession>K1RWF6</accession>
<dbReference type="AlphaFoldDB" id="K1RWF6"/>
<evidence type="ECO:0000313" key="2">
    <source>
        <dbReference type="EMBL" id="EKC49603.1"/>
    </source>
</evidence>
<feature type="domain" description="Metallo-beta-lactamase" evidence="1">
    <location>
        <begin position="19"/>
        <end position="71"/>
    </location>
</feature>
<dbReference type="InterPro" id="IPR036866">
    <property type="entry name" value="RibonucZ/Hydroxyglut_hydro"/>
</dbReference>
<proteinExistence type="predicted"/>
<dbReference type="EMBL" id="AJWZ01010041">
    <property type="protein sequence ID" value="EKC49603.1"/>
    <property type="molecule type" value="Genomic_DNA"/>
</dbReference>
<comment type="caution">
    <text evidence="2">The sequence shown here is derived from an EMBL/GenBank/DDBJ whole genome shotgun (WGS) entry which is preliminary data.</text>
</comment>
<dbReference type="Pfam" id="PF00753">
    <property type="entry name" value="Lactamase_B"/>
    <property type="match status" value="1"/>
</dbReference>
<gene>
    <name evidence="2" type="ORF">OBE_14552</name>
</gene>
<organism evidence="2">
    <name type="scientific">human gut metagenome</name>
    <dbReference type="NCBI Taxonomy" id="408170"/>
    <lineage>
        <taxon>unclassified sequences</taxon>
        <taxon>metagenomes</taxon>
        <taxon>organismal metagenomes</taxon>
    </lineage>
</organism>
<dbReference type="Gene3D" id="3.60.15.10">
    <property type="entry name" value="Ribonuclease Z/Hydroxyacylglutathione hydrolase-like"/>
    <property type="match status" value="1"/>
</dbReference>
<dbReference type="InterPro" id="IPR001279">
    <property type="entry name" value="Metallo-B-lactamas"/>
</dbReference>
<feature type="non-terminal residue" evidence="2">
    <location>
        <position position="89"/>
    </location>
</feature>
<sequence length="89" mass="9986">MIHSLLANTSTGKKHIVIYYVGKNAILIDTGLGVSNIRKIVDSLTELPVMAVTTHVHWDHIGGHKYFDNIAVHEAEKDWLSVRFPIPLQ</sequence>